<comment type="caution">
    <text evidence="1">The sequence shown here is derived from an EMBL/GenBank/DDBJ whole genome shotgun (WGS) entry which is preliminary data.</text>
</comment>
<proteinExistence type="predicted"/>
<dbReference type="InterPro" id="IPR027410">
    <property type="entry name" value="TCP-1-like_intermed_sf"/>
</dbReference>
<dbReference type="EMBL" id="JACGCM010000539">
    <property type="protein sequence ID" value="KAF6171086.1"/>
    <property type="molecule type" value="Genomic_DNA"/>
</dbReference>
<dbReference type="InterPro" id="IPR027413">
    <property type="entry name" value="GROEL-like_equatorial_sf"/>
</dbReference>
<sequence length="59" mass="6902">MFYTGFPIYCIRIVPHIMFIEEVERSLHDAIMIIRRASKNSTVVVGGVDINMEISRYLR</sequence>
<dbReference type="OrthoDB" id="10248520at2759"/>
<evidence type="ECO:0000313" key="1">
    <source>
        <dbReference type="EMBL" id="KAF6171086.1"/>
    </source>
</evidence>
<organism evidence="1 2">
    <name type="scientific">Kingdonia uniflora</name>
    <dbReference type="NCBI Taxonomy" id="39325"/>
    <lineage>
        <taxon>Eukaryota</taxon>
        <taxon>Viridiplantae</taxon>
        <taxon>Streptophyta</taxon>
        <taxon>Embryophyta</taxon>
        <taxon>Tracheophyta</taxon>
        <taxon>Spermatophyta</taxon>
        <taxon>Magnoliopsida</taxon>
        <taxon>Ranunculales</taxon>
        <taxon>Circaeasteraceae</taxon>
        <taxon>Kingdonia</taxon>
    </lineage>
</organism>
<reference evidence="1 2" key="1">
    <citation type="journal article" date="2020" name="IScience">
        <title>Genome Sequencing of the Endangered Kingdonia uniflora (Circaeasteraceae, Ranunculales) Reveals Potential Mechanisms of Evolutionary Specialization.</title>
        <authorList>
            <person name="Sun Y."/>
            <person name="Deng T."/>
            <person name="Zhang A."/>
            <person name="Moore M.J."/>
            <person name="Landis J.B."/>
            <person name="Lin N."/>
            <person name="Zhang H."/>
            <person name="Zhang X."/>
            <person name="Huang J."/>
            <person name="Zhang X."/>
            <person name="Sun H."/>
            <person name="Wang H."/>
        </authorList>
    </citation>
    <scope>NUCLEOTIDE SEQUENCE [LARGE SCALE GENOMIC DNA]</scope>
    <source>
        <strain evidence="1">TB1705</strain>
        <tissue evidence="1">Leaf</tissue>
    </source>
</reference>
<protein>
    <submittedName>
        <fullName evidence="1">Uncharacterized protein</fullName>
    </submittedName>
</protein>
<dbReference type="Gene3D" id="3.30.260.10">
    <property type="entry name" value="TCP-1-like chaperonin intermediate domain"/>
    <property type="match status" value="1"/>
</dbReference>
<name>A0A7J7NV83_9MAGN</name>
<accession>A0A7J7NV83</accession>
<keyword evidence="2" id="KW-1185">Reference proteome</keyword>
<gene>
    <name evidence="1" type="ORF">GIB67_010954</name>
</gene>
<evidence type="ECO:0000313" key="2">
    <source>
        <dbReference type="Proteomes" id="UP000541444"/>
    </source>
</evidence>
<dbReference type="Proteomes" id="UP000541444">
    <property type="component" value="Unassembled WGS sequence"/>
</dbReference>
<dbReference type="AlphaFoldDB" id="A0A7J7NV83"/>
<dbReference type="Gene3D" id="1.10.560.10">
    <property type="entry name" value="GroEL-like equatorial domain"/>
    <property type="match status" value="1"/>
</dbReference>